<feature type="compositionally biased region" description="Polar residues" evidence="1">
    <location>
        <begin position="420"/>
        <end position="435"/>
    </location>
</feature>
<feature type="region of interest" description="Disordered" evidence="1">
    <location>
        <begin position="582"/>
        <end position="603"/>
    </location>
</feature>
<dbReference type="KEGG" id="mde:101893992"/>
<evidence type="ECO:0000313" key="4">
    <source>
        <dbReference type="RefSeq" id="XP_019893187.2"/>
    </source>
</evidence>
<feature type="region of interest" description="Disordered" evidence="1">
    <location>
        <begin position="794"/>
        <end position="818"/>
    </location>
</feature>
<evidence type="ECO:0000256" key="1">
    <source>
        <dbReference type="SAM" id="MobiDB-lite"/>
    </source>
</evidence>
<keyword evidence="3" id="KW-1185">Reference proteome</keyword>
<evidence type="ECO:0000256" key="2">
    <source>
        <dbReference type="SAM" id="SignalP"/>
    </source>
</evidence>
<feature type="compositionally biased region" description="Basic and acidic residues" evidence="1">
    <location>
        <begin position="582"/>
        <end position="597"/>
    </location>
</feature>
<reference evidence="4" key="1">
    <citation type="submission" date="2025-08" db="UniProtKB">
        <authorList>
            <consortium name="RefSeq"/>
        </authorList>
    </citation>
    <scope>IDENTIFICATION</scope>
    <source>
        <strain evidence="4">Aabys</strain>
        <tissue evidence="4">Whole body</tissue>
    </source>
</reference>
<name>A0A9J7DJT9_MUSDO</name>
<keyword evidence="4" id="KW-0418">Kinase</keyword>
<feature type="compositionally biased region" description="Polar residues" evidence="1">
    <location>
        <begin position="56"/>
        <end position="73"/>
    </location>
</feature>
<dbReference type="PROSITE" id="PS51257">
    <property type="entry name" value="PROKAR_LIPOPROTEIN"/>
    <property type="match status" value="1"/>
</dbReference>
<dbReference type="GeneID" id="101893992"/>
<feature type="compositionally biased region" description="Acidic residues" evidence="1">
    <location>
        <begin position="202"/>
        <end position="259"/>
    </location>
</feature>
<organism evidence="3 4">
    <name type="scientific">Musca domestica</name>
    <name type="common">House fly</name>
    <dbReference type="NCBI Taxonomy" id="7370"/>
    <lineage>
        <taxon>Eukaryota</taxon>
        <taxon>Metazoa</taxon>
        <taxon>Ecdysozoa</taxon>
        <taxon>Arthropoda</taxon>
        <taxon>Hexapoda</taxon>
        <taxon>Insecta</taxon>
        <taxon>Pterygota</taxon>
        <taxon>Neoptera</taxon>
        <taxon>Endopterygota</taxon>
        <taxon>Diptera</taxon>
        <taxon>Brachycera</taxon>
        <taxon>Muscomorpha</taxon>
        <taxon>Muscoidea</taxon>
        <taxon>Muscidae</taxon>
        <taxon>Musca</taxon>
    </lineage>
</organism>
<sequence length="818" mass="91108">MNKNLSLFTWALIALVLSCGCVAYPTESDAEQTTESPIADMALVDTHMKDSKSETEVQGQAKQQSTKADSAQPQTIADFVIHPLIALKPRTPEEPAAEGKQAGTTTTPAPWQLFGFNPAQSLGSSVSSLAGTVSGWLGNRIQIPGLIDTPVGESTTTTTTTTTTPRPDVIVRVQHRPTTRRPLMNNDIPNRPHRFSNNGPYDSEEYYDEYDNDYDSDYDNDFDNNDVDFERGDDDFDNEDDDEGFEDEEEEEEEDEEEERPVRKRRPSSSSSNKNKKNKNKKKTDQKKRKTNKDRNEKRKRPVKVDSEEDLDDDEDDDDEIDQIFEDYDAAINNDFFYGKGHASTKRSQNQQSFIQLGQQNLIDQIRQLTRGQSFLESGTGSGTRKGSSTKQTRPQATLIINRNGQTMVIGPEHVELAPTTNNKVSQTTTSSASSGRRPASNFPQPPLTVPLRRKGQPTQYITIPWSQLGIATPHNVVSVTDGIQTQPLILNIPQSALEAMTNPRPNKNKKPIITSDAVPLLAEASLMDVFKPPQIPPARTPSGTRNALKPSSSVKPVIITTKTKQRIRPGTIVEKAPEVNEMENQKDSNNMEEKQEGNTMAEEEQTQFIVIGDDGEAGLGRHAYGHLSEARKFQPLNPYFHILQGQPLNLRRGRDLEMNVEEVAPVNGEEPVKTEVSDAAEKEDVMVMEEPVMMQEEAVMDKEPMMEEPVMLNEPVVVEEPAMVEARNAPVEIVEEPVMMKEEAMVEEPVMMEAMPAAVEKEEVMKMEEPVVMMEEAPVSQNAEQLIPVQVVTSESDAMKSSDAVAENTKPEEAKTE</sequence>
<dbReference type="AlphaFoldDB" id="A0A9J7DJT9"/>
<keyword evidence="2" id="KW-0732">Signal</keyword>
<feature type="compositionally biased region" description="Acidic residues" evidence="1">
    <location>
        <begin position="307"/>
        <end position="318"/>
    </location>
</feature>
<feature type="region of interest" description="Disordered" evidence="1">
    <location>
        <begin position="420"/>
        <end position="453"/>
    </location>
</feature>
<feature type="region of interest" description="Disordered" evidence="1">
    <location>
        <begin position="375"/>
        <end position="395"/>
    </location>
</feature>
<dbReference type="OrthoDB" id="7867626at2759"/>
<protein>
    <submittedName>
        <fullName evidence="4">Probable serine/threonine-protein kinase kinX</fullName>
    </submittedName>
</protein>
<accession>A0A9J7DJT9</accession>
<dbReference type="GO" id="GO:0016301">
    <property type="term" value="F:kinase activity"/>
    <property type="evidence" value="ECO:0007669"/>
    <property type="project" value="UniProtKB-KW"/>
</dbReference>
<proteinExistence type="predicted"/>
<keyword evidence="4" id="KW-0808">Transferase</keyword>
<feature type="signal peptide" evidence="2">
    <location>
        <begin position="1"/>
        <end position="23"/>
    </location>
</feature>
<feature type="compositionally biased region" description="Basic residues" evidence="1">
    <location>
        <begin position="274"/>
        <end position="302"/>
    </location>
</feature>
<dbReference type="RefSeq" id="XP_019893187.2">
    <property type="nucleotide sequence ID" value="XM_020037628.2"/>
</dbReference>
<feature type="region of interest" description="Disordered" evidence="1">
    <location>
        <begin position="49"/>
        <end position="73"/>
    </location>
</feature>
<dbReference type="VEuPathDB" id="VectorBase:MDOMA2_010299"/>
<feature type="chain" id="PRO_5047393635" evidence="2">
    <location>
        <begin position="24"/>
        <end position="818"/>
    </location>
</feature>
<evidence type="ECO:0000313" key="3">
    <source>
        <dbReference type="Proteomes" id="UP001652621"/>
    </source>
</evidence>
<dbReference type="Proteomes" id="UP001652621">
    <property type="component" value="Unplaced"/>
</dbReference>
<feature type="region of interest" description="Disordered" evidence="1">
    <location>
        <begin position="174"/>
        <end position="318"/>
    </location>
</feature>
<feature type="compositionally biased region" description="Low complexity" evidence="1">
    <location>
        <begin position="383"/>
        <end position="393"/>
    </location>
</feature>
<gene>
    <name evidence="4" type="primary">LOC101893992</name>
</gene>